<dbReference type="GO" id="GO:0004357">
    <property type="term" value="F:glutamate-cysteine ligase activity"/>
    <property type="evidence" value="ECO:0007669"/>
    <property type="project" value="UniProtKB-EC"/>
</dbReference>
<dbReference type="AlphaFoldDB" id="A0A3S4B2N7"/>
<reference evidence="6 7" key="1">
    <citation type="submission" date="2018-12" db="EMBL/GenBank/DDBJ databases">
        <authorList>
            <person name="Li F."/>
        </authorList>
    </citation>
    <scope>NUCLEOTIDE SEQUENCE [LARGE SCALE GENOMIC DNA]</scope>
    <source>
        <strain evidence="6 7">8H24J-4-2</strain>
    </source>
</reference>
<sequence>MRKIGVEEEMLFVDPSDGRPLALSATALATRHEHLQAELQQEMIEIASDPFTSLDDVRASLTACRREADELARAVGARTAAIASSAVPALPHLTADRRYDWMADHFGVTARRTMVCGCHVHVDISSRQEGVGVLDRIRAWLPLLTALSANSPFHGGLDTGYASYRSQVWSRWPSAGPLPIFGDVDALTAFEDELLATGVLLDRGMLYFDARLSSRYPTVEVRVADVCMELEHAVTIAGLARALVTTAAHEWADGLEPIAVTPAALRLAAWRASAEGVGGELVHPATGRPVPARDAMDALLDHIDAALDGARDRERIGDGVAAILRDGTGADRQRAVFARSGSLAAVMLDAVETTAGNRSAS</sequence>
<dbReference type="EC" id="6.3.2.2" evidence="5"/>
<evidence type="ECO:0000256" key="2">
    <source>
        <dbReference type="ARBA" id="ARBA00022741"/>
    </source>
</evidence>
<comment type="similarity">
    <text evidence="5">Belongs to the glutamate--cysteine ligase type 2 family. YbdK subfamily.</text>
</comment>
<keyword evidence="7" id="KW-1185">Reference proteome</keyword>
<dbReference type="InterPro" id="IPR006336">
    <property type="entry name" value="GCS2"/>
</dbReference>
<dbReference type="PANTHER" id="PTHR36510">
    <property type="entry name" value="GLUTAMATE--CYSTEINE LIGASE 2-RELATED"/>
    <property type="match status" value="1"/>
</dbReference>
<keyword evidence="2 5" id="KW-0547">Nucleotide-binding</keyword>
<comment type="catalytic activity">
    <reaction evidence="4 5">
        <text>L-cysteine + L-glutamate + ATP = gamma-L-glutamyl-L-cysteine + ADP + phosphate + H(+)</text>
        <dbReference type="Rhea" id="RHEA:13285"/>
        <dbReference type="ChEBI" id="CHEBI:15378"/>
        <dbReference type="ChEBI" id="CHEBI:29985"/>
        <dbReference type="ChEBI" id="CHEBI:30616"/>
        <dbReference type="ChEBI" id="CHEBI:35235"/>
        <dbReference type="ChEBI" id="CHEBI:43474"/>
        <dbReference type="ChEBI" id="CHEBI:58173"/>
        <dbReference type="ChEBI" id="CHEBI:456216"/>
        <dbReference type="EC" id="6.3.2.2"/>
    </reaction>
</comment>
<dbReference type="RefSeq" id="WP_128499013.1">
    <property type="nucleotide sequence ID" value="NZ_RZNC01000003.1"/>
</dbReference>
<dbReference type="InterPro" id="IPR011793">
    <property type="entry name" value="YbdK"/>
</dbReference>
<evidence type="ECO:0000256" key="5">
    <source>
        <dbReference type="HAMAP-Rule" id="MF_01609"/>
    </source>
</evidence>
<dbReference type="SUPFAM" id="SSF55931">
    <property type="entry name" value="Glutamine synthetase/guanido kinase"/>
    <property type="match status" value="1"/>
</dbReference>
<evidence type="ECO:0000313" key="6">
    <source>
        <dbReference type="EMBL" id="RWZ61525.1"/>
    </source>
</evidence>
<protein>
    <recommendedName>
        <fullName evidence="5">Putative glutamate--cysteine ligase 2</fullName>
        <ecNumber evidence="5">6.3.2.2</ecNumber>
    </recommendedName>
    <alternativeName>
        <fullName evidence="5">Gamma-glutamylcysteine synthetase 2</fullName>
        <shortName evidence="5">GCS 2</shortName>
        <shortName evidence="5">Gamma-GCS 2</shortName>
    </alternativeName>
</protein>
<evidence type="ECO:0000313" key="7">
    <source>
        <dbReference type="Proteomes" id="UP000288603"/>
    </source>
</evidence>
<gene>
    <name evidence="6" type="ORF">ELQ92_11145</name>
</gene>
<keyword evidence="3 5" id="KW-0067">ATP-binding</keyword>
<dbReference type="OrthoDB" id="9769628at2"/>
<dbReference type="InterPro" id="IPR050141">
    <property type="entry name" value="GCL_type2/YbdK_subfam"/>
</dbReference>
<keyword evidence="1 5" id="KW-0436">Ligase</keyword>
<dbReference type="EMBL" id="RZNC01000003">
    <property type="protein sequence ID" value="RWZ61525.1"/>
    <property type="molecule type" value="Genomic_DNA"/>
</dbReference>
<dbReference type="Gene3D" id="3.30.590.20">
    <property type="match status" value="1"/>
</dbReference>
<evidence type="ECO:0000256" key="1">
    <source>
        <dbReference type="ARBA" id="ARBA00022598"/>
    </source>
</evidence>
<dbReference type="NCBIfam" id="NF010041">
    <property type="entry name" value="PRK13517.1-1"/>
    <property type="match status" value="1"/>
</dbReference>
<organism evidence="6 7">
    <name type="scientific">Labedella populi</name>
    <dbReference type="NCBI Taxonomy" id="2498850"/>
    <lineage>
        <taxon>Bacteria</taxon>
        <taxon>Bacillati</taxon>
        <taxon>Actinomycetota</taxon>
        <taxon>Actinomycetes</taxon>
        <taxon>Micrococcales</taxon>
        <taxon>Microbacteriaceae</taxon>
        <taxon>Labedella</taxon>
    </lineage>
</organism>
<dbReference type="InterPro" id="IPR014746">
    <property type="entry name" value="Gln_synth/guanido_kin_cat_dom"/>
</dbReference>
<dbReference type="PANTHER" id="PTHR36510:SF1">
    <property type="entry name" value="GLUTAMATE--CYSTEINE LIGASE 2-RELATED"/>
    <property type="match status" value="1"/>
</dbReference>
<accession>A0A3S4B2N7</accession>
<dbReference type="GO" id="GO:0005524">
    <property type="term" value="F:ATP binding"/>
    <property type="evidence" value="ECO:0007669"/>
    <property type="project" value="UniProtKB-KW"/>
</dbReference>
<name>A0A3S4B2N7_9MICO</name>
<dbReference type="HAMAP" id="MF_01609">
    <property type="entry name" value="Glu_cys_ligase_2"/>
    <property type="match status" value="1"/>
</dbReference>
<dbReference type="GO" id="GO:0042398">
    <property type="term" value="P:modified amino acid biosynthetic process"/>
    <property type="evidence" value="ECO:0007669"/>
    <property type="project" value="InterPro"/>
</dbReference>
<dbReference type="NCBIfam" id="TIGR02050">
    <property type="entry name" value="gshA_cyan_rel"/>
    <property type="match status" value="1"/>
</dbReference>
<evidence type="ECO:0000256" key="3">
    <source>
        <dbReference type="ARBA" id="ARBA00022840"/>
    </source>
</evidence>
<proteinExistence type="inferred from homology"/>
<comment type="caution">
    <text evidence="6">The sequence shown here is derived from an EMBL/GenBank/DDBJ whole genome shotgun (WGS) entry which is preliminary data.</text>
</comment>
<comment type="function">
    <text evidence="5">ATP-dependent carboxylate-amine ligase which exhibits weak glutamate--cysteine ligase activity.</text>
</comment>
<evidence type="ECO:0000256" key="4">
    <source>
        <dbReference type="ARBA" id="ARBA00048819"/>
    </source>
</evidence>
<dbReference type="Pfam" id="PF04107">
    <property type="entry name" value="GCS2"/>
    <property type="match status" value="1"/>
</dbReference>
<dbReference type="Proteomes" id="UP000288603">
    <property type="component" value="Unassembled WGS sequence"/>
</dbReference>